<organism evidence="2 3">
    <name type="scientific">Pararobbsia silviterrae</name>
    <dbReference type="NCBI Taxonomy" id="1792498"/>
    <lineage>
        <taxon>Bacteria</taxon>
        <taxon>Pseudomonadati</taxon>
        <taxon>Pseudomonadota</taxon>
        <taxon>Betaproteobacteria</taxon>
        <taxon>Burkholderiales</taxon>
        <taxon>Burkholderiaceae</taxon>
        <taxon>Pararobbsia</taxon>
    </lineage>
</organism>
<sequence>MKRTSLFLTWVAFCTLTSAAWASDPNDAGKRLALLQSIPDASALGQAVELDDNAGCRFMGQLNLTHVDAQGHPLSLLDQGVGGSGTWSIDIHQQNCKGVVKAVELRVQLRNISVEHGYVAGDVVEAYPKP</sequence>
<keyword evidence="1" id="KW-0732">Signal</keyword>
<dbReference type="EMBL" id="RBZU01000004">
    <property type="protein sequence ID" value="RKP55979.1"/>
    <property type="molecule type" value="Genomic_DNA"/>
</dbReference>
<name>A0A494Y159_9BURK</name>
<keyword evidence="3" id="KW-1185">Reference proteome</keyword>
<protein>
    <submittedName>
        <fullName evidence="2">Uncharacterized protein</fullName>
    </submittedName>
</protein>
<dbReference type="Proteomes" id="UP000270342">
    <property type="component" value="Unassembled WGS sequence"/>
</dbReference>
<evidence type="ECO:0000313" key="3">
    <source>
        <dbReference type="Proteomes" id="UP000270342"/>
    </source>
</evidence>
<feature type="chain" id="PRO_5019866843" evidence="1">
    <location>
        <begin position="23"/>
        <end position="130"/>
    </location>
</feature>
<dbReference type="AlphaFoldDB" id="A0A494Y159"/>
<proteinExistence type="predicted"/>
<accession>A0A494Y159</accession>
<evidence type="ECO:0000256" key="1">
    <source>
        <dbReference type="SAM" id="SignalP"/>
    </source>
</evidence>
<dbReference type="RefSeq" id="WP_121086806.1">
    <property type="nucleotide sequence ID" value="NZ_RBZU01000004.1"/>
</dbReference>
<comment type="caution">
    <text evidence="2">The sequence shown here is derived from an EMBL/GenBank/DDBJ whole genome shotgun (WGS) entry which is preliminary data.</text>
</comment>
<gene>
    <name evidence="2" type="ORF">D7S86_12385</name>
</gene>
<feature type="signal peptide" evidence="1">
    <location>
        <begin position="1"/>
        <end position="22"/>
    </location>
</feature>
<evidence type="ECO:0000313" key="2">
    <source>
        <dbReference type="EMBL" id="RKP55979.1"/>
    </source>
</evidence>
<reference evidence="2 3" key="1">
    <citation type="submission" date="2018-10" db="EMBL/GenBank/DDBJ databases">
        <title>Robbsia sp. DHC34, isolated from soil.</title>
        <authorList>
            <person name="Gao Z.-H."/>
            <person name="Qiu L.-H."/>
        </authorList>
    </citation>
    <scope>NUCLEOTIDE SEQUENCE [LARGE SCALE GENOMIC DNA]</scope>
    <source>
        <strain evidence="2 3">DHC34</strain>
    </source>
</reference>